<reference evidence="1 2" key="1">
    <citation type="journal article" date="2011" name="PLoS ONE">
        <title>The entomopathogenic bacterial endosymbionts xenorhabdus and photorhabdus: convergent lifestyles from divergent genomes.</title>
        <authorList>
            <person name="Chaston J.M."/>
            <person name="Suen G."/>
            <person name="Tucker S.L."/>
            <person name="Andersen A.W."/>
            <person name="Bhasin A."/>
            <person name="Bode E."/>
            <person name="Bode H.B."/>
            <person name="Brachmann A.O."/>
            <person name="Cowles C.E."/>
            <person name="Cowles K.N."/>
            <person name="Darby C."/>
            <person name="de Leon L."/>
            <person name="Drace K."/>
            <person name="Du Z."/>
            <person name="Givaudan A."/>
            <person name="Herbert Tran E.E."/>
            <person name="Jewell K.A."/>
            <person name="Knack J.J."/>
            <person name="Krasomil-Osterfeld K.C."/>
            <person name="Kukor R."/>
            <person name="Lanois A."/>
            <person name="Latreille P."/>
            <person name="Leimgruber N.K."/>
            <person name="Lipke C.M."/>
            <person name="Liu R."/>
            <person name="Lu X."/>
            <person name="Martens E.C."/>
            <person name="Marri P.R."/>
            <person name="Medigue C."/>
            <person name="Menard M.L."/>
            <person name="Miller N.M."/>
            <person name="Morales-Soto N."/>
            <person name="Norton S."/>
            <person name="Ogier J.C."/>
            <person name="Orchard S.S."/>
            <person name="Park D."/>
            <person name="Park Y."/>
            <person name="Qurollo B.A."/>
            <person name="Sugar D.R."/>
            <person name="Richards G.R."/>
            <person name="Rouy Z."/>
            <person name="Slominski B."/>
            <person name="Slominski K."/>
            <person name="Snyder H."/>
            <person name="Tjaden B.C."/>
            <person name="van der Hoeven R."/>
            <person name="Welch R.D."/>
            <person name="Wheeler C."/>
            <person name="Xiang B."/>
            <person name="Barbazuk B."/>
            <person name="Gaudriault S."/>
            <person name="Goodner B."/>
            <person name="Slater S.C."/>
            <person name="Forst S."/>
            <person name="Goldman B.S."/>
            <person name="Goodrich-Blair H."/>
        </authorList>
    </citation>
    <scope>NUCLEOTIDE SEQUENCE [LARGE SCALE GENOMIC DNA]</scope>
    <source>
        <strain evidence="2">ATCC 19061 / DSM 3370 / CCUG 14189 / LMG 1036 / NCIMB 9965 / AN6</strain>
    </source>
</reference>
<sequence length="42" mass="4288">MTCTEDRQVIKDAVRKAVDAGARLRVALANASGRSASAGCPA</sequence>
<dbReference type="EMBL" id="FN667742">
    <property type="protein sequence ID" value="CBJ90924.1"/>
    <property type="molecule type" value="Genomic_DNA"/>
</dbReference>
<keyword evidence="2" id="KW-1185">Reference proteome</keyword>
<dbReference type="HOGENOM" id="CLU_3260009_0_0_6"/>
<organism evidence="1 2">
    <name type="scientific">Xenorhabdus nematophila (strain ATCC 19061 / DSM 3370 / CCUG 14189 / LMG 1036 / NCIMB 9965 / AN6)</name>
    <dbReference type="NCBI Taxonomy" id="406817"/>
    <lineage>
        <taxon>Bacteria</taxon>
        <taxon>Pseudomonadati</taxon>
        <taxon>Pseudomonadota</taxon>
        <taxon>Gammaproteobacteria</taxon>
        <taxon>Enterobacterales</taxon>
        <taxon>Morganellaceae</taxon>
        <taxon>Xenorhabdus</taxon>
    </lineage>
</organism>
<proteinExistence type="predicted"/>
<evidence type="ECO:0000313" key="2">
    <source>
        <dbReference type="Proteomes" id="UP000008075"/>
    </source>
</evidence>
<protein>
    <submittedName>
        <fullName evidence="1">Uncharacterized protein</fullName>
    </submittedName>
</protein>
<accession>D3VJ67</accession>
<dbReference type="STRING" id="406817.XNC1_2870"/>
<dbReference type="Proteomes" id="UP000008075">
    <property type="component" value="Chromosome"/>
</dbReference>
<dbReference type="KEGG" id="xne:XNC1_2870"/>
<gene>
    <name evidence="1" type="ordered locus">XNC1_2870</name>
</gene>
<name>D3VJ67_XENNA</name>
<evidence type="ECO:0000313" key="1">
    <source>
        <dbReference type="EMBL" id="CBJ90924.1"/>
    </source>
</evidence>
<dbReference type="AlphaFoldDB" id="D3VJ67"/>